<dbReference type="Proteomes" id="UP000626026">
    <property type="component" value="Unassembled WGS sequence"/>
</dbReference>
<evidence type="ECO:0000313" key="2">
    <source>
        <dbReference type="Proteomes" id="UP000626026"/>
    </source>
</evidence>
<evidence type="ECO:0000313" key="1">
    <source>
        <dbReference type="EMBL" id="MBC9207366.1"/>
    </source>
</evidence>
<accession>A0ABR7RLA4</accession>
<protein>
    <submittedName>
        <fullName evidence="1">Uncharacterized protein</fullName>
    </submittedName>
</protein>
<sequence>MELRRSAAKFVRDRPYLWDILHPTYDWVRQRVRDARIKRLFSDRLAPTDEAGQALIAQAIASGRPAGIGKIGGLEGEAAGFFLNNRPKGEPYPPMLREQMFLNVGLFPVNDDSLDRFCAALIDAAKQLDVMGVMGYTGEPDVLLNHATQARLISLKALDPWYFDQPWSAQLAGKRVCVVTPFARTIEDQYARRAEIWPGRDILPEFQLRTVKMPLSPGLADPDEANWEERLERIKTAVDAEPYDVLLVGAGGISLLLAAHAKKTGHVGFHMGGPTQVLFGVRGRRWDVDEFFQKLMTPAWTRPSGEEAPSAAQKIERGCYW</sequence>
<dbReference type="EMBL" id="JACTVA010000016">
    <property type="protein sequence ID" value="MBC9207366.1"/>
    <property type="molecule type" value="Genomic_DNA"/>
</dbReference>
<gene>
    <name evidence="1" type="ORF">IBL26_11005</name>
</gene>
<comment type="caution">
    <text evidence="1">The sequence shown here is derived from an EMBL/GenBank/DDBJ whole genome shotgun (WGS) entry which is preliminary data.</text>
</comment>
<keyword evidence="2" id="KW-1185">Reference proteome</keyword>
<dbReference type="RefSeq" id="WP_187784531.1">
    <property type="nucleotide sequence ID" value="NZ_JACTVA010000016.1"/>
</dbReference>
<organism evidence="1 2">
    <name type="scientific">Teichococcus aerophilus</name>
    <dbReference type="NCBI Taxonomy" id="1224513"/>
    <lineage>
        <taxon>Bacteria</taxon>
        <taxon>Pseudomonadati</taxon>
        <taxon>Pseudomonadota</taxon>
        <taxon>Alphaproteobacteria</taxon>
        <taxon>Acetobacterales</taxon>
        <taxon>Roseomonadaceae</taxon>
        <taxon>Roseomonas</taxon>
    </lineage>
</organism>
<proteinExistence type="predicted"/>
<reference evidence="1 2" key="1">
    <citation type="journal article" date="2013" name="Int. J. Syst. Evol. Microbiol.">
        <title>Roseomonas aerophila sp. nov., isolated from air.</title>
        <authorList>
            <person name="Kim S.J."/>
            <person name="Weon H.Y."/>
            <person name="Ahn J.H."/>
            <person name="Hong S.B."/>
            <person name="Seok S.J."/>
            <person name="Whang K.S."/>
            <person name="Kwon S.W."/>
        </authorList>
    </citation>
    <scope>NUCLEOTIDE SEQUENCE [LARGE SCALE GENOMIC DNA]</scope>
    <source>
        <strain evidence="1 2">NBRC 108923</strain>
    </source>
</reference>
<name>A0ABR7RLA4_9PROT</name>